<name>A0A8X6TLJ8_NEPPI</name>
<organism evidence="1 2">
    <name type="scientific">Nephila pilipes</name>
    <name type="common">Giant wood spider</name>
    <name type="synonym">Nephila maculata</name>
    <dbReference type="NCBI Taxonomy" id="299642"/>
    <lineage>
        <taxon>Eukaryota</taxon>
        <taxon>Metazoa</taxon>
        <taxon>Ecdysozoa</taxon>
        <taxon>Arthropoda</taxon>
        <taxon>Chelicerata</taxon>
        <taxon>Arachnida</taxon>
        <taxon>Araneae</taxon>
        <taxon>Araneomorphae</taxon>
        <taxon>Entelegynae</taxon>
        <taxon>Araneoidea</taxon>
        <taxon>Nephilidae</taxon>
        <taxon>Nephila</taxon>
    </lineage>
</organism>
<dbReference type="AlphaFoldDB" id="A0A8X6TLJ8"/>
<proteinExistence type="predicted"/>
<comment type="caution">
    <text evidence="1">The sequence shown here is derived from an EMBL/GenBank/DDBJ whole genome shotgun (WGS) entry which is preliminary data.</text>
</comment>
<accession>A0A8X6TLJ8</accession>
<evidence type="ECO:0000313" key="2">
    <source>
        <dbReference type="Proteomes" id="UP000887013"/>
    </source>
</evidence>
<sequence>MVKRTELVPPTLILREISCGSKYFDIRNLCRSTWWVLRRIRKPNVARLFWGRQRVQDHYLSATGATCDTTVVFDVVPINAYCWRIAGIPPGDGLSIERANPSR</sequence>
<keyword evidence="2" id="KW-1185">Reference proteome</keyword>
<reference evidence="1" key="1">
    <citation type="submission" date="2020-08" db="EMBL/GenBank/DDBJ databases">
        <title>Multicomponent nature underlies the extraordinary mechanical properties of spider dragline silk.</title>
        <authorList>
            <person name="Kono N."/>
            <person name="Nakamura H."/>
            <person name="Mori M."/>
            <person name="Yoshida Y."/>
            <person name="Ohtoshi R."/>
            <person name="Malay A.D."/>
            <person name="Moran D.A.P."/>
            <person name="Tomita M."/>
            <person name="Numata K."/>
            <person name="Arakawa K."/>
        </authorList>
    </citation>
    <scope>NUCLEOTIDE SEQUENCE</scope>
</reference>
<protein>
    <submittedName>
        <fullName evidence="1">Uncharacterized protein</fullName>
    </submittedName>
</protein>
<evidence type="ECO:0000313" key="1">
    <source>
        <dbReference type="EMBL" id="GFT23590.1"/>
    </source>
</evidence>
<gene>
    <name evidence="1" type="ORF">NPIL_525291</name>
</gene>
<dbReference type="EMBL" id="BMAW01059929">
    <property type="protein sequence ID" value="GFT23590.1"/>
    <property type="molecule type" value="Genomic_DNA"/>
</dbReference>
<dbReference type="Proteomes" id="UP000887013">
    <property type="component" value="Unassembled WGS sequence"/>
</dbReference>